<feature type="compositionally biased region" description="Polar residues" evidence="4">
    <location>
        <begin position="716"/>
        <end position="741"/>
    </location>
</feature>
<sequence>MAENGNLVDSPPTSTKGLLRLRSSLKRRKSKLERNVSFRLPILRSSSRGDRSAMPRLKSSRSHESLLSPSNAVEALDLALEEDVVIRALHSSILGQDFCFEVSTASGSKCFSCRSAAERDKWMDNLRRMVQPNKDNLRHTENDLKLWIIEAKELPPKKRYFCEVCMDDTLYARTASKLKTDSLFWGEQFQFTNLPIVHRITIHLYKDSEKKKKKEKSSYVGLVSIPVEGPGGRNFVERWYPLSRPEPGKGRAAAATLRIKWQHRSLGILPTEHYKELAEFLSARALPLCRVLEPILHVRTKEELARSLVRLLHVGGHLKEFLTELVMAEVDRCGENEFLIFRENTLAAKAVEEFVKMVGQKYLQDCLGDFARALYESDENCEVDGIRCSPGELQDRRNNLRMCCELAFTKILASRCVFPQELREVFASWRAQCKARGRPELTERLVSASLFLRFLCPAIMSPSLFGLTRAYPDERTARTLTLIAKVIQNLANFTNFGNKEDYMVFLSGFVEVQSTRMHRFLAEVSGASNTPAGPAAPEGFVDLGRELSCLHSLLAETLLPDQQDNMVLGNMEELEPLPRILSELNETLQTPAPGEQPQKRRSLRCGLRANGLQRSLEDKLNLPRAESVTRLPTPTHSNEEMFFLKKGSPGAPMHSVSHTETEMVTAPEEEKAWGTRSSGSMLDLPGMQRRTSHTNLLEIHSGSQFSLGAQSNAKRARISQASSPIVRQELSTSLAVSNSNQGSPRPPHPGFPSPVPSHSPRLARGIESIDPSDDLLCPESHSKVQSQRSLLLSGSRSLDGPPGRLQPLSFHNPMYQFGAGDSPPRHKRNSSSEYLSSLSSRSPSGEYGCKLSVHSGSGEDHGKGRSPRRSPYGSRHSPGWIDPEELMGSRPSGFGQLPSEYASPPQTVSPGLPPDYAMARQNSFGLQPEFPAFRQSNLGLQSEFSSSRQNSIGPPLDFSVQRQNSQTTLSDMPPLWQSGQPAEFAVPRQNNLGLQHEFELPRQSSLSLQADYQAVRQDSVGHHSDFSITRQSSLALPADPRLPRQSSISQSWTEQSGRLMPRQNSTGQLYPEQGARFPPRQNSTGQLLTEPGLNILSRQSSSTQLYPEKGERLGSRQGSSGKLYAEPSGLGQMWMDPVEGISPRQSSYNLTTELTSPCHAAVGDMPAAQQAMWWEAVGNGARHRPMGLPLSGAGSTVMAPGSDHCMSGVVPPRPIPLSGQRDAAELDNPAALYKQQSLGVSTSMSPDDRTAAWLMNMLNLEDETEKLEQFREGKDATDEFGQDIGHLTERLVTASQRLEAYEQRLRWQEQQMRRIQEDYQLRLDASEERLRQQQEEKDSQMRVIIDRLMAVEDRLQRDCAEMQADVDAKQKMIERHSKVV</sequence>
<feature type="coiled-coil region" evidence="3">
    <location>
        <begin position="1284"/>
        <end position="1372"/>
    </location>
</feature>
<dbReference type="SMART" id="SM00239">
    <property type="entry name" value="C2"/>
    <property type="match status" value="1"/>
</dbReference>
<feature type="compositionally biased region" description="Polar residues" evidence="4">
    <location>
        <begin position="1044"/>
        <end position="1068"/>
    </location>
</feature>
<dbReference type="SUPFAM" id="SSF50729">
    <property type="entry name" value="PH domain-like"/>
    <property type="match status" value="1"/>
</dbReference>
<feature type="domain" description="PH" evidence="5">
    <location>
        <begin position="12"/>
        <end position="131"/>
    </location>
</feature>
<dbReference type="SMART" id="SM00233">
    <property type="entry name" value="PH"/>
    <property type="match status" value="1"/>
</dbReference>
<feature type="compositionally biased region" description="Low complexity" evidence="4">
    <location>
        <begin position="831"/>
        <end position="848"/>
    </location>
</feature>
<dbReference type="PROSITE" id="PS50004">
    <property type="entry name" value="C2"/>
    <property type="match status" value="1"/>
</dbReference>
<feature type="compositionally biased region" description="Polar residues" evidence="4">
    <location>
        <begin position="1096"/>
        <end position="1105"/>
    </location>
</feature>
<evidence type="ECO:0000256" key="3">
    <source>
        <dbReference type="SAM" id="Coils"/>
    </source>
</evidence>
<dbReference type="Pfam" id="PF25321">
    <property type="entry name" value="PH_RASGAP"/>
    <property type="match status" value="1"/>
</dbReference>
<dbReference type="PANTHER" id="PTHR10194">
    <property type="entry name" value="RAS GTPASE-ACTIVATING PROTEINS"/>
    <property type="match status" value="1"/>
</dbReference>
<reference evidence="8" key="2">
    <citation type="submission" date="2025-09" db="UniProtKB">
        <authorList>
            <consortium name="Ensembl"/>
        </authorList>
    </citation>
    <scope>IDENTIFICATION</scope>
</reference>
<dbReference type="InterPro" id="IPR000008">
    <property type="entry name" value="C2_dom"/>
</dbReference>
<protein>
    <submittedName>
        <fullName evidence="8">RAS protein activator like 2</fullName>
    </submittedName>
</protein>
<reference evidence="8" key="1">
    <citation type="submission" date="2025-08" db="UniProtKB">
        <authorList>
            <consortium name="Ensembl"/>
        </authorList>
    </citation>
    <scope>IDENTIFICATION</scope>
</reference>
<feature type="region of interest" description="Disordered" evidence="4">
    <location>
        <begin position="716"/>
        <end position="919"/>
    </location>
</feature>
<feature type="domain" description="Ras-GAP" evidence="7">
    <location>
        <begin position="300"/>
        <end position="492"/>
    </location>
</feature>
<evidence type="ECO:0000313" key="9">
    <source>
        <dbReference type="Proteomes" id="UP000694388"/>
    </source>
</evidence>
<evidence type="ECO:0000259" key="6">
    <source>
        <dbReference type="PROSITE" id="PS50004"/>
    </source>
</evidence>
<keyword evidence="1" id="KW-0343">GTPase activation</keyword>
<dbReference type="Pfam" id="PF00168">
    <property type="entry name" value="C2"/>
    <property type="match status" value="1"/>
</dbReference>
<feature type="compositionally biased region" description="Low complexity" evidence="4">
    <location>
        <begin position="869"/>
        <end position="879"/>
    </location>
</feature>
<keyword evidence="9" id="KW-1185">Reference proteome</keyword>
<accession>A0A8C4QGP6</accession>
<keyword evidence="2" id="KW-0597">Phosphoprotein</keyword>
<dbReference type="InterPro" id="IPR021887">
    <property type="entry name" value="DAB2P_C"/>
</dbReference>
<proteinExistence type="predicted"/>
<dbReference type="InterPro" id="IPR001936">
    <property type="entry name" value="RasGAP_dom"/>
</dbReference>
<keyword evidence="3" id="KW-0175">Coiled coil</keyword>
<dbReference type="InterPro" id="IPR008936">
    <property type="entry name" value="Rho_GTPase_activation_prot"/>
</dbReference>
<dbReference type="SUPFAM" id="SSF48350">
    <property type="entry name" value="GTPase activation domain, GAP"/>
    <property type="match status" value="1"/>
</dbReference>
<dbReference type="Pfam" id="PF12004">
    <property type="entry name" value="DAB2P_C"/>
    <property type="match status" value="2"/>
</dbReference>
<evidence type="ECO:0000256" key="4">
    <source>
        <dbReference type="SAM" id="MobiDB-lite"/>
    </source>
</evidence>
<dbReference type="SMART" id="SM00323">
    <property type="entry name" value="RasGAP"/>
    <property type="match status" value="1"/>
</dbReference>
<dbReference type="GeneTree" id="ENSGT00940000157702"/>
<organism evidence="8 9">
    <name type="scientific">Eptatretus burgeri</name>
    <name type="common">Inshore hagfish</name>
    <dbReference type="NCBI Taxonomy" id="7764"/>
    <lineage>
        <taxon>Eukaryota</taxon>
        <taxon>Metazoa</taxon>
        <taxon>Chordata</taxon>
        <taxon>Craniata</taxon>
        <taxon>Vertebrata</taxon>
        <taxon>Cyclostomata</taxon>
        <taxon>Myxini</taxon>
        <taxon>Myxiniformes</taxon>
        <taxon>Myxinidae</taxon>
        <taxon>Eptatretinae</taxon>
        <taxon>Eptatretus</taxon>
    </lineage>
</organism>
<dbReference type="CDD" id="cd04013">
    <property type="entry name" value="C2_SynGAP_like"/>
    <property type="match status" value="1"/>
</dbReference>
<dbReference type="InterPro" id="IPR001849">
    <property type="entry name" value="PH_domain"/>
</dbReference>
<dbReference type="PROSITE" id="PS50018">
    <property type="entry name" value="RAS_GTPASE_ACTIV_2"/>
    <property type="match status" value="1"/>
</dbReference>
<evidence type="ECO:0000259" key="5">
    <source>
        <dbReference type="PROSITE" id="PS50003"/>
    </source>
</evidence>
<dbReference type="PROSITE" id="PS00509">
    <property type="entry name" value="RAS_GTPASE_ACTIV_1"/>
    <property type="match status" value="1"/>
</dbReference>
<feature type="compositionally biased region" description="Low complexity" evidence="4">
    <location>
        <begin position="785"/>
        <end position="798"/>
    </location>
</feature>
<feature type="region of interest" description="Disordered" evidence="4">
    <location>
        <begin position="1032"/>
        <end position="1123"/>
    </location>
</feature>
<feature type="domain" description="C2" evidence="6">
    <location>
        <begin position="122"/>
        <end position="240"/>
    </location>
</feature>
<dbReference type="PANTHER" id="PTHR10194:SF60">
    <property type="entry name" value="RAS GTPASE-ACTIVATING PROTEIN RASKOL"/>
    <property type="match status" value="1"/>
</dbReference>
<dbReference type="InterPro" id="IPR039360">
    <property type="entry name" value="Ras_GTPase"/>
</dbReference>
<dbReference type="Pfam" id="PF00616">
    <property type="entry name" value="RasGAP"/>
    <property type="match status" value="2"/>
</dbReference>
<evidence type="ECO:0000313" key="8">
    <source>
        <dbReference type="Ensembl" id="ENSEBUP00000014423.1"/>
    </source>
</evidence>
<dbReference type="Gene3D" id="1.10.506.10">
    <property type="entry name" value="GTPase Activation - p120gap, domain 1"/>
    <property type="match status" value="1"/>
</dbReference>
<name>A0A8C4QGP6_EPTBU</name>
<dbReference type="Gene3D" id="1.10.506.20">
    <property type="match status" value="1"/>
</dbReference>
<evidence type="ECO:0000259" key="7">
    <source>
        <dbReference type="PROSITE" id="PS50018"/>
    </source>
</evidence>
<dbReference type="GO" id="GO:0005096">
    <property type="term" value="F:GTPase activator activity"/>
    <property type="evidence" value="ECO:0007669"/>
    <property type="project" value="UniProtKB-KW"/>
</dbReference>
<evidence type="ECO:0000256" key="1">
    <source>
        <dbReference type="ARBA" id="ARBA00022468"/>
    </source>
</evidence>
<feature type="region of interest" description="Disordered" evidence="4">
    <location>
        <begin position="647"/>
        <end position="687"/>
    </location>
</feature>
<feature type="compositionally biased region" description="Pro residues" evidence="4">
    <location>
        <begin position="744"/>
        <end position="757"/>
    </location>
</feature>
<dbReference type="PROSITE" id="PS50003">
    <property type="entry name" value="PH_DOMAIN"/>
    <property type="match status" value="1"/>
</dbReference>
<dbReference type="Ensembl" id="ENSEBUT00000014999.1">
    <property type="protein sequence ID" value="ENSEBUP00000014423.1"/>
    <property type="gene ID" value="ENSEBUG00000009088.1"/>
</dbReference>
<evidence type="ECO:0000256" key="2">
    <source>
        <dbReference type="ARBA" id="ARBA00022553"/>
    </source>
</evidence>
<dbReference type="Gene3D" id="2.60.40.150">
    <property type="entry name" value="C2 domain"/>
    <property type="match status" value="1"/>
</dbReference>
<dbReference type="SUPFAM" id="SSF49562">
    <property type="entry name" value="C2 domain (Calcium/lipid-binding domain, CaLB)"/>
    <property type="match status" value="1"/>
</dbReference>
<dbReference type="Proteomes" id="UP000694388">
    <property type="component" value="Unplaced"/>
</dbReference>
<dbReference type="InterPro" id="IPR057606">
    <property type="entry name" value="SynGAP1-like_PH"/>
</dbReference>
<dbReference type="InterPro" id="IPR023152">
    <property type="entry name" value="RasGAP_CS"/>
</dbReference>
<dbReference type="CDD" id="cd05136">
    <property type="entry name" value="RasGAP_DAB2IP"/>
    <property type="match status" value="1"/>
</dbReference>
<dbReference type="InterPro" id="IPR035892">
    <property type="entry name" value="C2_domain_sf"/>
</dbReference>